<dbReference type="Proteomes" id="UP000799438">
    <property type="component" value="Unassembled WGS sequence"/>
</dbReference>
<reference evidence="1" key="1">
    <citation type="journal article" date="2020" name="Stud. Mycol.">
        <title>101 Dothideomycetes genomes: a test case for predicting lifestyles and emergence of pathogens.</title>
        <authorList>
            <person name="Haridas S."/>
            <person name="Albert R."/>
            <person name="Binder M."/>
            <person name="Bloem J."/>
            <person name="Labutti K."/>
            <person name="Salamov A."/>
            <person name="Andreopoulos B."/>
            <person name="Baker S."/>
            <person name="Barry K."/>
            <person name="Bills G."/>
            <person name="Bluhm B."/>
            <person name="Cannon C."/>
            <person name="Castanera R."/>
            <person name="Culley D."/>
            <person name="Daum C."/>
            <person name="Ezra D."/>
            <person name="Gonzalez J."/>
            <person name="Henrissat B."/>
            <person name="Kuo A."/>
            <person name="Liang C."/>
            <person name="Lipzen A."/>
            <person name="Lutzoni F."/>
            <person name="Magnuson J."/>
            <person name="Mondo S."/>
            <person name="Nolan M."/>
            <person name="Ohm R."/>
            <person name="Pangilinan J."/>
            <person name="Park H.-J."/>
            <person name="Ramirez L."/>
            <person name="Alfaro M."/>
            <person name="Sun H."/>
            <person name="Tritt A."/>
            <person name="Yoshinaga Y."/>
            <person name="Zwiers L.-H."/>
            <person name="Turgeon B."/>
            <person name="Goodwin S."/>
            <person name="Spatafora J."/>
            <person name="Crous P."/>
            <person name="Grigoriev I."/>
        </authorList>
    </citation>
    <scope>NUCLEOTIDE SEQUENCE</scope>
    <source>
        <strain evidence="1">CBS 121167</strain>
    </source>
</reference>
<organism evidence="1 2">
    <name type="scientific">Aplosporella prunicola CBS 121167</name>
    <dbReference type="NCBI Taxonomy" id="1176127"/>
    <lineage>
        <taxon>Eukaryota</taxon>
        <taxon>Fungi</taxon>
        <taxon>Dikarya</taxon>
        <taxon>Ascomycota</taxon>
        <taxon>Pezizomycotina</taxon>
        <taxon>Dothideomycetes</taxon>
        <taxon>Dothideomycetes incertae sedis</taxon>
        <taxon>Botryosphaeriales</taxon>
        <taxon>Aplosporellaceae</taxon>
        <taxon>Aplosporella</taxon>
    </lineage>
</organism>
<keyword evidence="2" id="KW-1185">Reference proteome</keyword>
<evidence type="ECO:0000313" key="1">
    <source>
        <dbReference type="EMBL" id="KAF2139793.1"/>
    </source>
</evidence>
<name>A0A6A6B8V6_9PEZI</name>
<sequence>MNRDAFLPIFTASRQRANQMPALGIVGADCRRIVRFPTVVMRGVECRGVRGASGTGRGVGWWGIWMSQEHGQESSGAAVRRGRLALLPDAAGTRLWNASREAMSRGKNTLTSRHHPGRAAHSIYTPPTENIQPISITPPNLLSLPFVPPPTQIRQTGVELRSADIVGSGIFCWC</sequence>
<proteinExistence type="predicted"/>
<accession>A0A6A6B8V6</accession>
<gene>
    <name evidence="1" type="ORF">K452DRAFT_56082</name>
</gene>
<dbReference type="EMBL" id="ML995491">
    <property type="protein sequence ID" value="KAF2139793.1"/>
    <property type="molecule type" value="Genomic_DNA"/>
</dbReference>
<protein>
    <submittedName>
        <fullName evidence="1">Uncharacterized protein</fullName>
    </submittedName>
</protein>
<evidence type="ECO:0000313" key="2">
    <source>
        <dbReference type="Proteomes" id="UP000799438"/>
    </source>
</evidence>
<dbReference type="RefSeq" id="XP_033395506.1">
    <property type="nucleotide sequence ID" value="XM_033546847.1"/>
</dbReference>
<dbReference type="GeneID" id="54304354"/>
<dbReference type="AlphaFoldDB" id="A0A6A6B8V6"/>